<gene>
    <name evidence="2" type="ORF">GT037_004241</name>
</gene>
<dbReference type="EMBL" id="JAAABM010000005">
    <property type="protein sequence ID" value="KAF7677382.1"/>
    <property type="molecule type" value="Genomic_DNA"/>
</dbReference>
<comment type="caution">
    <text evidence="2">The sequence shown here is derived from an EMBL/GenBank/DDBJ whole genome shotgun (WGS) entry which is preliminary data.</text>
</comment>
<feature type="signal peptide" evidence="1">
    <location>
        <begin position="1"/>
        <end position="16"/>
    </location>
</feature>
<evidence type="ECO:0000313" key="2">
    <source>
        <dbReference type="EMBL" id="KAF7677382.1"/>
    </source>
</evidence>
<evidence type="ECO:0000313" key="3">
    <source>
        <dbReference type="Proteomes" id="UP000596902"/>
    </source>
</evidence>
<evidence type="ECO:0000256" key="1">
    <source>
        <dbReference type="SAM" id="SignalP"/>
    </source>
</evidence>
<dbReference type="Proteomes" id="UP000596902">
    <property type="component" value="Unassembled WGS sequence"/>
</dbReference>
<proteinExistence type="predicted"/>
<reference evidence="2" key="1">
    <citation type="submission" date="2020-01" db="EMBL/GenBank/DDBJ databases">
        <authorList>
            <person name="Feng Z.H.Z."/>
        </authorList>
    </citation>
    <scope>NUCLEOTIDE SEQUENCE</scope>
    <source>
        <strain evidence="2">CBS107.38</strain>
    </source>
</reference>
<name>A0A8H7B6P8_9PLEO</name>
<dbReference type="AlphaFoldDB" id="A0A8H7B6P8"/>
<keyword evidence="1" id="KW-0732">Signal</keyword>
<protein>
    <recommendedName>
        <fullName evidence="4">Extracellular membrane protein CFEM domain-containing protein</fullName>
    </recommendedName>
</protein>
<organism evidence="2 3">
    <name type="scientific">Alternaria burnsii</name>
    <dbReference type="NCBI Taxonomy" id="1187904"/>
    <lineage>
        <taxon>Eukaryota</taxon>
        <taxon>Fungi</taxon>
        <taxon>Dikarya</taxon>
        <taxon>Ascomycota</taxon>
        <taxon>Pezizomycotina</taxon>
        <taxon>Dothideomycetes</taxon>
        <taxon>Pleosporomycetidae</taxon>
        <taxon>Pleosporales</taxon>
        <taxon>Pleosporineae</taxon>
        <taxon>Pleosporaceae</taxon>
        <taxon>Alternaria</taxon>
        <taxon>Alternaria sect. Alternaria</taxon>
    </lineage>
</organism>
<feature type="chain" id="PRO_5034778764" description="Extracellular membrane protein CFEM domain-containing protein" evidence="1">
    <location>
        <begin position="17"/>
        <end position="327"/>
    </location>
</feature>
<keyword evidence="3" id="KW-1185">Reference proteome</keyword>
<accession>A0A8H7B6P8</accession>
<evidence type="ECO:0008006" key="4">
    <source>
        <dbReference type="Google" id="ProtNLM"/>
    </source>
</evidence>
<reference evidence="2" key="2">
    <citation type="submission" date="2020-08" db="EMBL/GenBank/DDBJ databases">
        <title>Draft Genome Sequence of Cumin Blight Pathogen Alternaria burnsii.</title>
        <authorList>
            <person name="Feng Z."/>
        </authorList>
    </citation>
    <scope>NUCLEOTIDE SEQUENCE</scope>
    <source>
        <strain evidence="2">CBS107.38</strain>
    </source>
</reference>
<sequence>MLLNTLLVFFVGLAAAVPTTNINTQPSYPKCSNRKDPAFVAYQLLKLSPLGQKWCKAKIAPITQTITVGAVQTAKTTETTLNVVTITGGIGGTTTLTAPVETVVQTQTAMATTTVTSSICPDPISPMPTKRANGDCPNSPILGWACEILEYACHCLNLPTSTIKKTVTTTATTLVSTTTTVVSTTAIPTTVMTTPTITNTVTVTSTSTLCTVAAPRPTCNNPSTCDKVNQCTGTSSCICIAGSDGINMCGNVAVDQGCSVQKPCDVNADCNPTEICITACCSTKICYATEGCPNAASTRRMFRKDASLVDKRRDLPPSFDPSAAKAL</sequence>
<dbReference type="GeneID" id="62202466"/>
<dbReference type="RefSeq" id="XP_038787560.1">
    <property type="nucleotide sequence ID" value="XM_038929288.1"/>
</dbReference>